<dbReference type="STRING" id="490622.A0A395NZB8"/>
<name>A0A395NZB8_TRIAR</name>
<dbReference type="InterPro" id="IPR028939">
    <property type="entry name" value="P5C_Rdtase_cat_N"/>
</dbReference>
<dbReference type="Proteomes" id="UP000266272">
    <property type="component" value="Unassembled WGS sequence"/>
</dbReference>
<sequence length="207" mass="22927">MLSKDTAPEHLQERIRSLGSDRGLTDSELALFKYGSLADAANFGDVIILSVYFPRLSHILKELQSFGVTLAGKIVIDTMNPLNVDENFNHYHDMEYMQRTSTAEEVQRAFPEAIVFKAFNTLPAVLLDASKWASGHVPPVIFIGGNSTSTDTARKLIEDAGFRPQFAGYKLKDSGLLERLGILSHRVAENEFHGDTNIGFDIIKANV</sequence>
<dbReference type="OrthoDB" id="550646at2759"/>
<evidence type="ECO:0000259" key="1">
    <source>
        <dbReference type="Pfam" id="PF03807"/>
    </source>
</evidence>
<proteinExistence type="predicted"/>
<dbReference type="SUPFAM" id="SSF51735">
    <property type="entry name" value="NAD(P)-binding Rossmann-fold domains"/>
    <property type="match status" value="1"/>
</dbReference>
<feature type="domain" description="Pyrroline-5-carboxylate reductase catalytic N-terminal" evidence="1">
    <location>
        <begin position="35"/>
        <end position="81"/>
    </location>
</feature>
<dbReference type="EMBL" id="PXOA01000051">
    <property type="protein sequence ID" value="RFU81404.1"/>
    <property type="molecule type" value="Genomic_DNA"/>
</dbReference>
<keyword evidence="3" id="KW-1185">Reference proteome</keyword>
<dbReference type="Pfam" id="PF03807">
    <property type="entry name" value="F420_oxidored"/>
    <property type="match status" value="1"/>
</dbReference>
<dbReference type="AlphaFoldDB" id="A0A395NZB8"/>
<comment type="caution">
    <text evidence="2">The sequence shown here is derived from an EMBL/GenBank/DDBJ whole genome shotgun (WGS) entry which is preliminary data.</text>
</comment>
<evidence type="ECO:0000313" key="2">
    <source>
        <dbReference type="EMBL" id="RFU81404.1"/>
    </source>
</evidence>
<evidence type="ECO:0000313" key="3">
    <source>
        <dbReference type="Proteomes" id="UP000266272"/>
    </source>
</evidence>
<accession>A0A395NZB8</accession>
<gene>
    <name evidence="2" type="ORF">TARUN_810</name>
</gene>
<dbReference type="Gene3D" id="3.40.50.720">
    <property type="entry name" value="NAD(P)-binding Rossmann-like Domain"/>
    <property type="match status" value="1"/>
</dbReference>
<reference evidence="2 3" key="1">
    <citation type="journal article" date="2018" name="PLoS Pathog.">
        <title>Evolution of structural diversity of trichothecenes, a family of toxins produced by plant pathogenic and entomopathogenic fungi.</title>
        <authorList>
            <person name="Proctor R.H."/>
            <person name="McCormick S.P."/>
            <person name="Kim H.S."/>
            <person name="Cardoza R.E."/>
            <person name="Stanley A.M."/>
            <person name="Lindo L."/>
            <person name="Kelly A."/>
            <person name="Brown D.W."/>
            <person name="Lee T."/>
            <person name="Vaughan M.M."/>
            <person name="Alexander N.J."/>
            <person name="Busman M."/>
            <person name="Gutierrez S."/>
        </authorList>
    </citation>
    <scope>NUCLEOTIDE SEQUENCE [LARGE SCALE GENOMIC DNA]</scope>
    <source>
        <strain evidence="2 3">IBT 40837</strain>
    </source>
</reference>
<organism evidence="2 3">
    <name type="scientific">Trichoderma arundinaceum</name>
    <dbReference type="NCBI Taxonomy" id="490622"/>
    <lineage>
        <taxon>Eukaryota</taxon>
        <taxon>Fungi</taxon>
        <taxon>Dikarya</taxon>
        <taxon>Ascomycota</taxon>
        <taxon>Pezizomycotina</taxon>
        <taxon>Sordariomycetes</taxon>
        <taxon>Hypocreomycetidae</taxon>
        <taxon>Hypocreales</taxon>
        <taxon>Hypocreaceae</taxon>
        <taxon>Trichoderma</taxon>
    </lineage>
</organism>
<dbReference type="InterPro" id="IPR036291">
    <property type="entry name" value="NAD(P)-bd_dom_sf"/>
</dbReference>
<protein>
    <recommendedName>
        <fullName evidence="1">Pyrroline-5-carboxylate reductase catalytic N-terminal domain-containing protein</fullName>
    </recommendedName>
</protein>